<dbReference type="KEGG" id="glj:GKIL_1893"/>
<protein>
    <submittedName>
        <fullName evidence="1">Uncharacterized protein</fullName>
    </submittedName>
</protein>
<keyword evidence="2" id="KW-1185">Reference proteome</keyword>
<dbReference type="EMBL" id="CP003587">
    <property type="protein sequence ID" value="AGY58139.1"/>
    <property type="molecule type" value="Genomic_DNA"/>
</dbReference>
<dbReference type="OrthoDB" id="423019at2"/>
<gene>
    <name evidence="1" type="ORF">GKIL_1893</name>
</gene>
<evidence type="ECO:0000313" key="1">
    <source>
        <dbReference type="EMBL" id="AGY58139.1"/>
    </source>
</evidence>
<organism evidence="1 2">
    <name type="scientific">Gloeobacter kilaueensis (strain ATCC BAA-2537 / CCAP 1431/1 / ULC 316 / JS1)</name>
    <dbReference type="NCBI Taxonomy" id="1183438"/>
    <lineage>
        <taxon>Bacteria</taxon>
        <taxon>Bacillati</taxon>
        <taxon>Cyanobacteriota</taxon>
        <taxon>Cyanophyceae</taxon>
        <taxon>Gloeobacterales</taxon>
        <taxon>Gloeobacteraceae</taxon>
        <taxon>Gloeobacter</taxon>
    </lineage>
</organism>
<sequence>MASLIGKVKTIKDLFLEKLDLLLTRTAGIELVVNATLESTTAALEAAAFQAEHLSRLGLSQKMFLEQIAAQQLYQAEQQQLKDKQLIAVFEKLIARQEQHLPAVGQPVIRRSASVRPELALIAHLYSFLPCRVALAVEDTAGEATAGLLAAGFAVWVLGVHRAALPDLPDLHPLQLSLAEENTAAGWTLMDLHTSGKLPEAIGLMYFGAGTDVLWALSGQNEQRYPVVALPLPPVAEHWPTLVSGLRERGYHWHIGLYRVGNGGEMSFFCNARQPIEAAQGTVFFFTEQTLFAEARDWGRAVLPVTYFC</sequence>
<dbReference type="AlphaFoldDB" id="U5QKJ0"/>
<reference evidence="1 2" key="1">
    <citation type="journal article" date="2013" name="PLoS ONE">
        <title>Cultivation and Complete Genome Sequencing of Gloeobacter kilaueensis sp. nov., from a Lava Cave in Kilauea Caldera, Hawai'i.</title>
        <authorList>
            <person name="Saw J.H."/>
            <person name="Schatz M."/>
            <person name="Brown M.V."/>
            <person name="Kunkel D.D."/>
            <person name="Foster J.S."/>
            <person name="Shick H."/>
            <person name="Christensen S."/>
            <person name="Hou S."/>
            <person name="Wan X."/>
            <person name="Donachie S.P."/>
        </authorList>
    </citation>
    <scope>NUCLEOTIDE SEQUENCE [LARGE SCALE GENOMIC DNA]</scope>
    <source>
        <strain evidence="2">JS</strain>
    </source>
</reference>
<proteinExistence type="predicted"/>
<dbReference type="STRING" id="1183438.GKIL_1893"/>
<dbReference type="Proteomes" id="UP000017396">
    <property type="component" value="Chromosome"/>
</dbReference>
<evidence type="ECO:0000313" key="2">
    <source>
        <dbReference type="Proteomes" id="UP000017396"/>
    </source>
</evidence>
<name>U5QKJ0_GLOK1</name>
<accession>U5QKJ0</accession>
<dbReference type="RefSeq" id="WP_023173264.1">
    <property type="nucleotide sequence ID" value="NC_022600.1"/>
</dbReference>
<dbReference type="HOGENOM" id="CLU_899440_0_0_3"/>